<feature type="transmembrane region" description="Helical" evidence="5">
    <location>
        <begin position="42"/>
        <end position="65"/>
    </location>
</feature>
<evidence type="ECO:0000256" key="4">
    <source>
        <dbReference type="ARBA" id="ARBA00023136"/>
    </source>
</evidence>
<feature type="transmembrane region" description="Helical" evidence="5">
    <location>
        <begin position="142"/>
        <end position="161"/>
    </location>
</feature>
<gene>
    <name evidence="6" type="ORF">PH603_12320</name>
</gene>
<proteinExistence type="predicted"/>
<dbReference type="AlphaFoldDB" id="A0AAE9XLW3"/>
<protein>
    <submittedName>
        <fullName evidence="6">Bile acid:sodium symporter family protein</fullName>
    </submittedName>
</protein>
<dbReference type="GO" id="GO:0016020">
    <property type="term" value="C:membrane"/>
    <property type="evidence" value="ECO:0007669"/>
    <property type="project" value="UniProtKB-SubCell"/>
</dbReference>
<accession>A0AAE9XLW3</accession>
<feature type="transmembrane region" description="Helical" evidence="5">
    <location>
        <begin position="12"/>
        <end position="30"/>
    </location>
</feature>
<dbReference type="RefSeq" id="WP_289502834.1">
    <property type="nucleotide sequence ID" value="NZ_CP116805.1"/>
</dbReference>
<dbReference type="KEGG" id="gso:PH603_12320"/>
<feature type="transmembrane region" description="Helical" evidence="5">
    <location>
        <begin position="173"/>
        <end position="196"/>
    </location>
</feature>
<evidence type="ECO:0000256" key="5">
    <source>
        <dbReference type="SAM" id="Phobius"/>
    </source>
</evidence>
<keyword evidence="3 5" id="KW-1133">Transmembrane helix</keyword>
<feature type="transmembrane region" description="Helical" evidence="5">
    <location>
        <begin position="202"/>
        <end position="223"/>
    </location>
</feature>
<dbReference type="Proteomes" id="UP001217500">
    <property type="component" value="Chromosome"/>
</dbReference>
<keyword evidence="2 5" id="KW-0812">Transmembrane</keyword>
<name>A0AAE9XLW3_9PROT</name>
<evidence type="ECO:0000256" key="1">
    <source>
        <dbReference type="ARBA" id="ARBA00004141"/>
    </source>
</evidence>
<feature type="transmembrane region" description="Helical" evidence="5">
    <location>
        <begin position="264"/>
        <end position="282"/>
    </location>
</feature>
<comment type="subcellular location">
    <subcellularLocation>
        <location evidence="1">Membrane</location>
        <topology evidence="1">Multi-pass membrane protein</topology>
    </subcellularLocation>
</comment>
<reference evidence="6" key="1">
    <citation type="submission" date="2023-01" db="EMBL/GenBank/DDBJ databases">
        <title>The genome sequence of Kordiimonadaceae bacterium 6D33.</title>
        <authorList>
            <person name="Liu Y."/>
        </authorList>
    </citation>
    <scope>NUCLEOTIDE SEQUENCE</scope>
    <source>
        <strain evidence="6">6D33</strain>
    </source>
</reference>
<dbReference type="InterPro" id="IPR004710">
    <property type="entry name" value="Bilac:Na_transpt"/>
</dbReference>
<keyword evidence="7" id="KW-1185">Reference proteome</keyword>
<evidence type="ECO:0000313" key="6">
    <source>
        <dbReference type="EMBL" id="WCL53322.1"/>
    </source>
</evidence>
<organism evidence="6 7">
    <name type="scientific">Gimibacter soli</name>
    <dbReference type="NCBI Taxonomy" id="3024400"/>
    <lineage>
        <taxon>Bacteria</taxon>
        <taxon>Pseudomonadati</taxon>
        <taxon>Pseudomonadota</taxon>
        <taxon>Alphaproteobacteria</taxon>
        <taxon>Kordiimonadales</taxon>
        <taxon>Temperatibacteraceae</taxon>
        <taxon>Gimibacter</taxon>
    </lineage>
</organism>
<sequence>MSGLFPFLSGYVFPSIIFFIMMAMGLTLGLEDFRAIMKSPKAALVGFGAQMLVLPLLAFGFVFLLPVSPEMAVGLVALAASPGGVTSNAISLAVRADIALAVSLTALSTLFVAFTLPLWTGFAIRQFLGGEASISMPVGETMVTLGLLTILPVILGMLARARWPKLTDRIAPYGRRFSVLGIVFMCATTTGFNWQYLSDPAILAEAFGVSAALMFCSTAAAYVLSRAARLSEKQLLTVIIEVGVQNLAVAILAAVTIVHSPAMARLPLAYGLLMITLPWLFVRWVRRRAG</sequence>
<dbReference type="InterPro" id="IPR038770">
    <property type="entry name" value="Na+/solute_symporter_sf"/>
</dbReference>
<evidence type="ECO:0000313" key="7">
    <source>
        <dbReference type="Proteomes" id="UP001217500"/>
    </source>
</evidence>
<dbReference type="PANTHER" id="PTHR10361">
    <property type="entry name" value="SODIUM-BILE ACID COTRANSPORTER"/>
    <property type="match status" value="1"/>
</dbReference>
<feature type="transmembrane region" description="Helical" evidence="5">
    <location>
        <begin position="98"/>
        <end position="122"/>
    </location>
</feature>
<feature type="transmembrane region" description="Helical" evidence="5">
    <location>
        <begin position="235"/>
        <end position="258"/>
    </location>
</feature>
<dbReference type="Pfam" id="PF01758">
    <property type="entry name" value="SBF"/>
    <property type="match status" value="1"/>
</dbReference>
<keyword evidence="4 5" id="KW-0472">Membrane</keyword>
<feature type="transmembrane region" description="Helical" evidence="5">
    <location>
        <begin position="71"/>
        <end position="91"/>
    </location>
</feature>
<dbReference type="Gene3D" id="1.20.1530.20">
    <property type="match status" value="1"/>
</dbReference>
<dbReference type="InterPro" id="IPR002657">
    <property type="entry name" value="BilAc:Na_symport/Acr3"/>
</dbReference>
<dbReference type="EMBL" id="CP116805">
    <property type="protein sequence ID" value="WCL53322.1"/>
    <property type="molecule type" value="Genomic_DNA"/>
</dbReference>
<evidence type="ECO:0000256" key="2">
    <source>
        <dbReference type="ARBA" id="ARBA00022692"/>
    </source>
</evidence>
<evidence type="ECO:0000256" key="3">
    <source>
        <dbReference type="ARBA" id="ARBA00022989"/>
    </source>
</evidence>
<dbReference type="PANTHER" id="PTHR10361:SF28">
    <property type="entry name" value="P3 PROTEIN-RELATED"/>
    <property type="match status" value="1"/>
</dbReference>